<accession>A0A1T4WD08</accession>
<dbReference type="PANTHER" id="PTHR48228">
    <property type="entry name" value="SUCCINYL-COA--D-CITRAMALATE COA-TRANSFERASE"/>
    <property type="match status" value="1"/>
</dbReference>
<dbReference type="GO" id="GO:0003824">
    <property type="term" value="F:catalytic activity"/>
    <property type="evidence" value="ECO:0007669"/>
    <property type="project" value="InterPro"/>
</dbReference>
<name>A0A1T4WD08_9GAMM</name>
<dbReference type="PANTHER" id="PTHR48228:SF5">
    <property type="entry name" value="ALPHA-METHYLACYL-COA RACEMASE"/>
    <property type="match status" value="1"/>
</dbReference>
<dbReference type="RefSeq" id="WP_078921934.1">
    <property type="nucleotide sequence ID" value="NZ_FUYB01000005.1"/>
</dbReference>
<dbReference type="InterPro" id="IPR023606">
    <property type="entry name" value="CoA-Trfase_III_dom_1_sf"/>
</dbReference>
<sequence>MGTALHQLKVIEMAGLGPAPLAGQLLADLGAEVIVIDRTSTPADPTDINRRHKRSIALDLKNPAGLAIAQQLIAAADVVIEGFRPGVMEKLGLGPEACLSHNPKLIYGRMTGWGQTGPLAQTAGHDLNYLALTGALYPLGVAGQPPMPPLNLVADYGGGTMFLLLGILAALYERDRSGQGQVIDAAMVDGVPAMMGLLHTWLARQWWTIEREANFLDGGAPFYRCYATADNKYLAVAPLEPHFFKELLTKAALPSEHYSSQYQKANWPERSQYYAEIFRQKTQAEWLSLFEGSDACVAPVLDFNEVEAHPHNAARGNFVRVNEVLQAAPAPRLSRTPAKAPIAPTGAGEDTASILAELAYSPEQIAALRALGALT</sequence>
<dbReference type="InterPro" id="IPR044855">
    <property type="entry name" value="CoA-Trfase_III_dom3_sf"/>
</dbReference>
<gene>
    <name evidence="1" type="ORF">SAMN02745130_01457</name>
</gene>
<dbReference type="Proteomes" id="UP000190460">
    <property type="component" value="Unassembled WGS sequence"/>
</dbReference>
<keyword evidence="2" id="KW-1185">Reference proteome</keyword>
<dbReference type="Pfam" id="PF02515">
    <property type="entry name" value="CoA_transf_3"/>
    <property type="match status" value="1"/>
</dbReference>
<dbReference type="SUPFAM" id="SSF89796">
    <property type="entry name" value="CoA-transferase family III (CaiB/BaiF)"/>
    <property type="match status" value="1"/>
</dbReference>
<dbReference type="EMBL" id="FUYB01000005">
    <property type="protein sequence ID" value="SKA74999.1"/>
    <property type="molecule type" value="Genomic_DNA"/>
</dbReference>
<reference evidence="1 2" key="1">
    <citation type="submission" date="2017-02" db="EMBL/GenBank/DDBJ databases">
        <authorList>
            <person name="Peterson S.W."/>
        </authorList>
    </citation>
    <scope>NUCLEOTIDE SEQUENCE [LARGE SCALE GENOMIC DNA]</scope>
    <source>
        <strain evidence="1 2">ATCC 49788</strain>
    </source>
</reference>
<proteinExistence type="predicted"/>
<evidence type="ECO:0000313" key="1">
    <source>
        <dbReference type="EMBL" id="SKA74999.1"/>
    </source>
</evidence>
<dbReference type="STRING" id="92487.SAMN02745130_01457"/>
<organism evidence="1 2">
    <name type="scientific">Thiothrix eikelboomii</name>
    <dbReference type="NCBI Taxonomy" id="92487"/>
    <lineage>
        <taxon>Bacteria</taxon>
        <taxon>Pseudomonadati</taxon>
        <taxon>Pseudomonadota</taxon>
        <taxon>Gammaproteobacteria</taxon>
        <taxon>Thiotrichales</taxon>
        <taxon>Thiotrichaceae</taxon>
        <taxon>Thiothrix</taxon>
    </lineage>
</organism>
<dbReference type="Gene3D" id="3.40.50.10540">
    <property type="entry name" value="Crotonobetainyl-coa:carnitine coa-transferase, domain 1"/>
    <property type="match status" value="1"/>
</dbReference>
<dbReference type="Gene3D" id="3.30.1540.10">
    <property type="entry name" value="formyl-coa transferase, domain 3"/>
    <property type="match status" value="1"/>
</dbReference>
<dbReference type="InterPro" id="IPR050509">
    <property type="entry name" value="CoA-transferase_III"/>
</dbReference>
<dbReference type="OrthoDB" id="9058532at2"/>
<protein>
    <submittedName>
        <fullName evidence="1">Alpha-methylacyl-CoA racemase</fullName>
    </submittedName>
</protein>
<evidence type="ECO:0000313" key="2">
    <source>
        <dbReference type="Proteomes" id="UP000190460"/>
    </source>
</evidence>
<dbReference type="AlphaFoldDB" id="A0A1T4WD08"/>
<dbReference type="InterPro" id="IPR003673">
    <property type="entry name" value="CoA-Trfase_fam_III"/>
</dbReference>